<dbReference type="Gene3D" id="3.40.50.720">
    <property type="entry name" value="NAD(P)-binding Rossmann-like Domain"/>
    <property type="match status" value="1"/>
</dbReference>
<proteinExistence type="predicted"/>
<dbReference type="GO" id="GO:0015079">
    <property type="term" value="F:potassium ion transmembrane transporter activity"/>
    <property type="evidence" value="ECO:0007669"/>
    <property type="project" value="InterPro"/>
</dbReference>
<dbReference type="Pfam" id="PF02080">
    <property type="entry name" value="TrkA_C"/>
    <property type="match status" value="1"/>
</dbReference>
<keyword evidence="5" id="KW-0520">NAD</keyword>
<dbReference type="InterPro" id="IPR006036">
    <property type="entry name" value="K_uptake_TrkA"/>
</dbReference>
<name>A0A2M7E7L8_9BACT</name>
<evidence type="ECO:0000256" key="2">
    <source>
        <dbReference type="ARBA" id="ARBA00022448"/>
    </source>
</evidence>
<feature type="domain" description="RCK N-terminal" evidence="7">
    <location>
        <begin position="1"/>
        <end position="117"/>
    </location>
</feature>
<organism evidence="9 10">
    <name type="scientific">bacterium (Candidatus Ratteibacteria) CG01_land_8_20_14_3_00_40_19</name>
    <dbReference type="NCBI Taxonomy" id="2014290"/>
    <lineage>
        <taxon>Bacteria</taxon>
        <taxon>Candidatus Ratteibacteria</taxon>
    </lineage>
</organism>
<dbReference type="InterPro" id="IPR036721">
    <property type="entry name" value="RCK_C_sf"/>
</dbReference>
<accession>A0A2M7E7L8</accession>
<evidence type="ECO:0000313" key="9">
    <source>
        <dbReference type="EMBL" id="PIV63695.1"/>
    </source>
</evidence>
<sequence>MYIIVVGGGKIGYYLAKKLHQDNHTVSLIEKDREICRMITNELDILVINGDWCSLSSLEAAGAERADVVAAVTGSDEDNLVICQLAKEKFHLSRTVGMVNDPKNEYSFNELGVDVAVNSTGIIAKIIEEEVSLDDFVNLATFKKGKLALIRIDLPDDSPVIGKEIKNLNLPADSILLSVIRGSQVLIPRSDTILQLQDEVVALTSIEKEQDLLHALLGAH</sequence>
<evidence type="ECO:0000256" key="5">
    <source>
        <dbReference type="ARBA" id="ARBA00023027"/>
    </source>
</evidence>
<protein>
    <recommendedName>
        <fullName evidence="1">Trk system potassium uptake protein TrkA</fullName>
    </recommendedName>
</protein>
<evidence type="ECO:0000259" key="8">
    <source>
        <dbReference type="PROSITE" id="PS51202"/>
    </source>
</evidence>
<dbReference type="AlphaFoldDB" id="A0A2M7E7L8"/>
<dbReference type="InterPro" id="IPR050721">
    <property type="entry name" value="Trk_Ktr_HKT_K-transport"/>
</dbReference>
<evidence type="ECO:0000313" key="10">
    <source>
        <dbReference type="Proteomes" id="UP000228886"/>
    </source>
</evidence>
<dbReference type="EMBL" id="PETL01000291">
    <property type="protein sequence ID" value="PIV63695.1"/>
    <property type="molecule type" value="Genomic_DNA"/>
</dbReference>
<dbReference type="GO" id="GO:0005886">
    <property type="term" value="C:plasma membrane"/>
    <property type="evidence" value="ECO:0007669"/>
    <property type="project" value="InterPro"/>
</dbReference>
<dbReference type="PROSITE" id="PS51201">
    <property type="entry name" value="RCK_N"/>
    <property type="match status" value="1"/>
</dbReference>
<feature type="domain" description="RCK C-terminal" evidence="8">
    <location>
        <begin position="137"/>
        <end position="218"/>
    </location>
</feature>
<dbReference type="PANTHER" id="PTHR43833">
    <property type="entry name" value="POTASSIUM CHANNEL PROTEIN 2-RELATED-RELATED"/>
    <property type="match status" value="1"/>
</dbReference>
<evidence type="ECO:0000256" key="4">
    <source>
        <dbReference type="ARBA" id="ARBA00022958"/>
    </source>
</evidence>
<dbReference type="PROSITE" id="PS51202">
    <property type="entry name" value="RCK_C"/>
    <property type="match status" value="1"/>
</dbReference>
<dbReference type="SUPFAM" id="SSF51735">
    <property type="entry name" value="NAD(P)-binding Rossmann-fold domains"/>
    <property type="match status" value="1"/>
</dbReference>
<keyword evidence="3" id="KW-0633">Potassium transport</keyword>
<dbReference type="Pfam" id="PF02254">
    <property type="entry name" value="TrkA_N"/>
    <property type="match status" value="1"/>
</dbReference>
<dbReference type="InterPro" id="IPR036291">
    <property type="entry name" value="NAD(P)-bd_dom_sf"/>
</dbReference>
<dbReference type="PANTHER" id="PTHR43833:SF5">
    <property type="entry name" value="TRK SYSTEM POTASSIUM UPTAKE PROTEIN TRKA"/>
    <property type="match status" value="1"/>
</dbReference>
<dbReference type="PRINTS" id="PR00335">
    <property type="entry name" value="KUPTAKETRKA"/>
</dbReference>
<evidence type="ECO:0000259" key="7">
    <source>
        <dbReference type="PROSITE" id="PS51201"/>
    </source>
</evidence>
<dbReference type="Proteomes" id="UP000228886">
    <property type="component" value="Unassembled WGS sequence"/>
</dbReference>
<evidence type="ECO:0000256" key="1">
    <source>
        <dbReference type="ARBA" id="ARBA00017378"/>
    </source>
</evidence>
<evidence type="ECO:0000256" key="6">
    <source>
        <dbReference type="ARBA" id="ARBA00023065"/>
    </source>
</evidence>
<keyword evidence="6" id="KW-0406">Ion transport</keyword>
<dbReference type="Gene3D" id="3.30.70.1450">
    <property type="entry name" value="Regulator of K+ conductance, C-terminal domain"/>
    <property type="match status" value="1"/>
</dbReference>
<dbReference type="InterPro" id="IPR006037">
    <property type="entry name" value="RCK_C"/>
</dbReference>
<keyword evidence="2" id="KW-0813">Transport</keyword>
<reference evidence="10" key="1">
    <citation type="submission" date="2017-09" db="EMBL/GenBank/DDBJ databases">
        <title>Depth-based differentiation of microbial function through sediment-hosted aquifers and enrichment of novel symbionts in the deep terrestrial subsurface.</title>
        <authorList>
            <person name="Probst A.J."/>
            <person name="Ladd B."/>
            <person name="Jarett J.K."/>
            <person name="Geller-Mcgrath D.E."/>
            <person name="Sieber C.M.K."/>
            <person name="Emerson J.B."/>
            <person name="Anantharaman K."/>
            <person name="Thomas B.C."/>
            <person name="Malmstrom R."/>
            <person name="Stieglmeier M."/>
            <person name="Klingl A."/>
            <person name="Woyke T."/>
            <person name="Ryan C.M."/>
            <person name="Banfield J.F."/>
        </authorList>
    </citation>
    <scope>NUCLEOTIDE SEQUENCE [LARGE SCALE GENOMIC DNA]</scope>
</reference>
<gene>
    <name evidence="9" type="ORF">COS11_06090</name>
</gene>
<dbReference type="InterPro" id="IPR003148">
    <property type="entry name" value="RCK_N"/>
</dbReference>
<dbReference type="SUPFAM" id="SSF116726">
    <property type="entry name" value="TrkA C-terminal domain-like"/>
    <property type="match status" value="1"/>
</dbReference>
<evidence type="ECO:0000256" key="3">
    <source>
        <dbReference type="ARBA" id="ARBA00022538"/>
    </source>
</evidence>
<keyword evidence="4" id="KW-0630">Potassium</keyword>
<comment type="caution">
    <text evidence="9">The sequence shown here is derived from an EMBL/GenBank/DDBJ whole genome shotgun (WGS) entry which is preliminary data.</text>
</comment>